<organism evidence="2 3">
    <name type="scientific">Brassica cretica</name>
    <name type="common">Mustard</name>
    <dbReference type="NCBI Taxonomy" id="69181"/>
    <lineage>
        <taxon>Eukaryota</taxon>
        <taxon>Viridiplantae</taxon>
        <taxon>Streptophyta</taxon>
        <taxon>Embryophyta</taxon>
        <taxon>Tracheophyta</taxon>
        <taxon>Spermatophyta</taxon>
        <taxon>Magnoliopsida</taxon>
        <taxon>eudicotyledons</taxon>
        <taxon>Gunneridae</taxon>
        <taxon>Pentapetalae</taxon>
        <taxon>rosids</taxon>
        <taxon>malvids</taxon>
        <taxon>Brassicales</taxon>
        <taxon>Brassicaceae</taxon>
        <taxon>Brassiceae</taxon>
        <taxon>Brassica</taxon>
    </lineage>
</organism>
<protein>
    <submittedName>
        <fullName evidence="2">Uncharacterized protein</fullName>
    </submittedName>
</protein>
<feature type="region of interest" description="Disordered" evidence="1">
    <location>
        <begin position="1"/>
        <end position="28"/>
    </location>
</feature>
<dbReference type="AlphaFoldDB" id="A0A8S9NLX7"/>
<dbReference type="Proteomes" id="UP000712600">
    <property type="component" value="Unassembled WGS sequence"/>
</dbReference>
<evidence type="ECO:0000313" key="2">
    <source>
        <dbReference type="EMBL" id="KAF3502053.1"/>
    </source>
</evidence>
<evidence type="ECO:0000313" key="3">
    <source>
        <dbReference type="Proteomes" id="UP000712600"/>
    </source>
</evidence>
<gene>
    <name evidence="2" type="ORF">F2Q69_00044125</name>
</gene>
<evidence type="ECO:0000256" key="1">
    <source>
        <dbReference type="SAM" id="MobiDB-lite"/>
    </source>
</evidence>
<dbReference type="EMBL" id="QGKX02001621">
    <property type="protein sequence ID" value="KAF3502053.1"/>
    <property type="molecule type" value="Genomic_DNA"/>
</dbReference>
<comment type="caution">
    <text evidence="2">The sequence shown here is derived from an EMBL/GenBank/DDBJ whole genome shotgun (WGS) entry which is preliminary data.</text>
</comment>
<reference evidence="2" key="1">
    <citation type="submission" date="2019-12" db="EMBL/GenBank/DDBJ databases">
        <title>Genome sequencing and annotation of Brassica cretica.</title>
        <authorList>
            <person name="Studholme D.J."/>
            <person name="Sarris P."/>
        </authorList>
    </citation>
    <scope>NUCLEOTIDE SEQUENCE</scope>
    <source>
        <strain evidence="2">PFS-109/04</strain>
        <tissue evidence="2">Leaf</tissue>
    </source>
</reference>
<proteinExistence type="predicted"/>
<sequence>MNLPRNFKEAVLPNSEDPENEQDIKSKPLPRRINQKKFIARSRQTIKAFLIRRSRPDRSDSIHSSSRLQSASIRSCFRSRQHQLATRSARWTARVPFPISSRFISLVVRFNNHLRLKGNSKPKNP</sequence>
<feature type="compositionally biased region" description="Low complexity" evidence="1">
    <location>
        <begin position="62"/>
        <end position="73"/>
    </location>
</feature>
<name>A0A8S9NLX7_BRACR</name>
<accession>A0A8S9NLX7</accession>
<feature type="region of interest" description="Disordered" evidence="1">
    <location>
        <begin position="52"/>
        <end position="73"/>
    </location>
</feature>